<accession>A0A239B0Y7</accession>
<name>A0A239B0Y7_9FLAO</name>
<evidence type="ECO:0000313" key="2">
    <source>
        <dbReference type="EMBL" id="SNS01527.1"/>
    </source>
</evidence>
<keyword evidence="1" id="KW-0732">Signal</keyword>
<reference evidence="2 3" key="1">
    <citation type="submission" date="2017-06" db="EMBL/GenBank/DDBJ databases">
        <authorList>
            <person name="Kim H.J."/>
            <person name="Triplett B.A."/>
        </authorList>
    </citation>
    <scope>NUCLEOTIDE SEQUENCE [LARGE SCALE GENOMIC DNA]</scope>
    <source>
        <strain evidence="2 3">DSM 25597</strain>
    </source>
</reference>
<feature type="chain" id="PRO_5012873236" evidence="1">
    <location>
        <begin position="20"/>
        <end position="163"/>
    </location>
</feature>
<gene>
    <name evidence="2" type="ORF">SAMN06265376_105269</name>
</gene>
<sequence>MKSTFLTLLFIFSMGITHAQTHREKEKKIRSEVKELFKNKQANCYDQVDAITDTHGKIEFWNICTLENGYRILKIESYKEDTYYQEIYFEKNHSLVYAKETENYIPKNHFLQIPWNCEFYTKDEKLLTYISHGHGKTETDTWNPDVIFDMYRQRISELERIKK</sequence>
<protein>
    <submittedName>
        <fullName evidence="2">Uncharacterized protein</fullName>
    </submittedName>
</protein>
<proteinExistence type="predicted"/>
<dbReference type="AlphaFoldDB" id="A0A239B0Y7"/>
<dbReference type="OrthoDB" id="1250073at2"/>
<evidence type="ECO:0000256" key="1">
    <source>
        <dbReference type="SAM" id="SignalP"/>
    </source>
</evidence>
<dbReference type="Proteomes" id="UP000198379">
    <property type="component" value="Unassembled WGS sequence"/>
</dbReference>
<feature type="signal peptide" evidence="1">
    <location>
        <begin position="1"/>
        <end position="19"/>
    </location>
</feature>
<organism evidence="2 3">
    <name type="scientific">Dokdonia pacifica</name>
    <dbReference type="NCBI Taxonomy" id="1627892"/>
    <lineage>
        <taxon>Bacteria</taxon>
        <taxon>Pseudomonadati</taxon>
        <taxon>Bacteroidota</taxon>
        <taxon>Flavobacteriia</taxon>
        <taxon>Flavobacteriales</taxon>
        <taxon>Flavobacteriaceae</taxon>
        <taxon>Dokdonia</taxon>
    </lineage>
</organism>
<dbReference type="RefSeq" id="WP_089372516.1">
    <property type="nucleotide sequence ID" value="NZ_BMEP01000006.1"/>
</dbReference>
<keyword evidence="3" id="KW-1185">Reference proteome</keyword>
<dbReference type="EMBL" id="FZNY01000005">
    <property type="protein sequence ID" value="SNS01527.1"/>
    <property type="molecule type" value="Genomic_DNA"/>
</dbReference>
<evidence type="ECO:0000313" key="3">
    <source>
        <dbReference type="Proteomes" id="UP000198379"/>
    </source>
</evidence>